<accession>A0ABU2AF53</accession>
<dbReference type="InterPro" id="IPR027417">
    <property type="entry name" value="P-loop_NTPase"/>
</dbReference>
<keyword evidence="2" id="KW-0067">ATP-binding</keyword>
<sequence>MAEEEEIKKLIGVIRKFKPGAKLKHYIGYAQFPSFKSLEPSTRIDFDFPLTALVGPNGVGKSSVLHALWGMPYGQSTSKFWFETELDPIVGTQRYFYSYWHEPFDGFVESRKARVGTKKADYWEPARLSIPDGMKPLPAGEFVGKAKDRWNPVRRDVVYINLKTSFGSFDRFFYFDDDVKADARREVMLQEARRLRSVVEQDKQSYILGNRERIFVNRELTQDEVAAVSAILGRTYDSARYIEHALYPGRRGKDISVIFRRGASYSEAFAGSGELTAVNAVVQILGAPEYSLILLDEPETSLHPGAQRALLKFLLEQIKLKGHQVVISTHSMDFLEGLPHSAIKVFESNGAGQTRVLPSSSPNSALVRLGKPPINKKRVLVEDPMAALLIERAIDSLDPGDVQSLEIKVAPGGADAILRYLGPAAMTSGDDVYVFLDGDQRKVGDFTDPHTIAPVAHAQLGALLKGETGVDPMFHIPGGQGGAAHEAAKVQAQLNYLTWLRARVAYLPGVVPEETFLKALNPAGAYDNLTAAKAKAALREMLAKNVDVTASELVTLAKVAVAGIPQGHENLAAIRQRIGLWLHGAPV</sequence>
<dbReference type="PANTHER" id="PTHR43581:SF2">
    <property type="entry name" value="EXCINUCLEASE ATPASE SUBUNIT"/>
    <property type="match status" value="1"/>
</dbReference>
<dbReference type="RefSeq" id="WP_310332843.1">
    <property type="nucleotide sequence ID" value="NZ_JAVDXV010000011.1"/>
</dbReference>
<dbReference type="GO" id="GO:0005524">
    <property type="term" value="F:ATP binding"/>
    <property type="evidence" value="ECO:0007669"/>
    <property type="project" value="UniProtKB-KW"/>
</dbReference>
<dbReference type="InterPro" id="IPR051396">
    <property type="entry name" value="Bact_Antivir_Def_Nuclease"/>
</dbReference>
<organism evidence="2 3">
    <name type="scientific">Roseateles asaccharophilus</name>
    <dbReference type="NCBI Taxonomy" id="582607"/>
    <lineage>
        <taxon>Bacteria</taxon>
        <taxon>Pseudomonadati</taxon>
        <taxon>Pseudomonadota</taxon>
        <taxon>Betaproteobacteria</taxon>
        <taxon>Burkholderiales</taxon>
        <taxon>Sphaerotilaceae</taxon>
        <taxon>Roseateles</taxon>
    </lineage>
</organism>
<dbReference type="Gene3D" id="3.40.50.300">
    <property type="entry name" value="P-loop containing nucleotide triphosphate hydrolases"/>
    <property type="match status" value="2"/>
</dbReference>
<proteinExistence type="predicted"/>
<evidence type="ECO:0000259" key="1">
    <source>
        <dbReference type="Pfam" id="PF13304"/>
    </source>
</evidence>
<dbReference type="InterPro" id="IPR003959">
    <property type="entry name" value="ATPase_AAA_core"/>
</dbReference>
<reference evidence="2 3" key="1">
    <citation type="submission" date="2023-07" db="EMBL/GenBank/DDBJ databases">
        <title>Sorghum-associated microbial communities from plants grown in Nebraska, USA.</title>
        <authorList>
            <person name="Schachtman D."/>
        </authorList>
    </citation>
    <scope>NUCLEOTIDE SEQUENCE [LARGE SCALE GENOMIC DNA]</scope>
    <source>
        <strain evidence="2 3">BE316</strain>
    </source>
</reference>
<keyword evidence="3" id="KW-1185">Reference proteome</keyword>
<comment type="caution">
    <text evidence="2">The sequence shown here is derived from an EMBL/GenBank/DDBJ whole genome shotgun (WGS) entry which is preliminary data.</text>
</comment>
<name>A0ABU2AF53_9BURK</name>
<dbReference type="EMBL" id="JAVDXV010000011">
    <property type="protein sequence ID" value="MDR7335841.1"/>
    <property type="molecule type" value="Genomic_DNA"/>
</dbReference>
<keyword evidence="2" id="KW-0547">Nucleotide-binding</keyword>
<dbReference type="PANTHER" id="PTHR43581">
    <property type="entry name" value="ATP/GTP PHOSPHATASE"/>
    <property type="match status" value="1"/>
</dbReference>
<protein>
    <submittedName>
        <fullName evidence="2">Energy-coupling factor transporter ATP-binding protein EcfA2</fullName>
    </submittedName>
</protein>
<feature type="domain" description="ATPase AAA-type core" evidence="1">
    <location>
        <begin position="50"/>
        <end position="333"/>
    </location>
</feature>
<gene>
    <name evidence="2" type="ORF">J2X21_005008</name>
</gene>
<dbReference type="Proteomes" id="UP001180825">
    <property type="component" value="Unassembled WGS sequence"/>
</dbReference>
<dbReference type="Pfam" id="PF13304">
    <property type="entry name" value="AAA_21"/>
    <property type="match status" value="1"/>
</dbReference>
<dbReference type="SUPFAM" id="SSF52540">
    <property type="entry name" value="P-loop containing nucleoside triphosphate hydrolases"/>
    <property type="match status" value="1"/>
</dbReference>
<evidence type="ECO:0000313" key="2">
    <source>
        <dbReference type="EMBL" id="MDR7335841.1"/>
    </source>
</evidence>
<evidence type="ECO:0000313" key="3">
    <source>
        <dbReference type="Proteomes" id="UP001180825"/>
    </source>
</evidence>